<comment type="cofactor">
    <cofactor evidence="1">
        <name>Mn(2+)</name>
        <dbReference type="ChEBI" id="CHEBI:29035"/>
    </cofactor>
</comment>
<dbReference type="GO" id="GO:0046872">
    <property type="term" value="F:metal ion binding"/>
    <property type="evidence" value="ECO:0007669"/>
    <property type="project" value="UniProtKB-KW"/>
</dbReference>
<dbReference type="PANTHER" id="PTHR12992:SF11">
    <property type="entry name" value="MITOCHONDRIAL COENZYME A DIPHOSPHATASE NUDT8"/>
    <property type="match status" value="1"/>
</dbReference>
<organism evidence="9 10">
    <name type="scientific">Corynebacterium renale</name>
    <dbReference type="NCBI Taxonomy" id="1724"/>
    <lineage>
        <taxon>Bacteria</taxon>
        <taxon>Bacillati</taxon>
        <taxon>Actinomycetota</taxon>
        <taxon>Actinomycetes</taxon>
        <taxon>Mycobacteriales</taxon>
        <taxon>Corynebacteriaceae</taxon>
        <taxon>Corynebacterium</taxon>
    </lineage>
</organism>
<keyword evidence="6" id="KW-0464">Manganese</keyword>
<dbReference type="SUPFAM" id="SSF55811">
    <property type="entry name" value="Nudix"/>
    <property type="match status" value="1"/>
</dbReference>
<comment type="cofactor">
    <cofactor evidence="2">
        <name>Mg(2+)</name>
        <dbReference type="ChEBI" id="CHEBI:18420"/>
    </cofactor>
</comment>
<keyword evidence="4" id="KW-0378">Hydrolase</keyword>
<dbReference type="InterPro" id="IPR045121">
    <property type="entry name" value="CoAse"/>
</dbReference>
<evidence type="ECO:0000313" key="10">
    <source>
        <dbReference type="Proteomes" id="UP000221653"/>
    </source>
</evidence>
<dbReference type="Pfam" id="PF00293">
    <property type="entry name" value="NUDIX"/>
    <property type="match status" value="1"/>
</dbReference>
<dbReference type="EMBL" id="PDJF01000001">
    <property type="protein sequence ID" value="PFG27453.1"/>
    <property type="molecule type" value="Genomic_DNA"/>
</dbReference>
<dbReference type="Gene3D" id="3.90.79.10">
    <property type="entry name" value="Nucleoside Triphosphate Pyrophosphohydrolase"/>
    <property type="match status" value="1"/>
</dbReference>
<evidence type="ECO:0000256" key="2">
    <source>
        <dbReference type="ARBA" id="ARBA00001946"/>
    </source>
</evidence>
<dbReference type="AlphaFoldDB" id="A0A2A9DLH7"/>
<proteinExistence type="predicted"/>
<dbReference type="InterPro" id="IPR000086">
    <property type="entry name" value="NUDIX_hydrolase_dom"/>
</dbReference>
<gene>
    <name evidence="9" type="ORF">ATK06_0513</name>
</gene>
<evidence type="ECO:0000313" key="9">
    <source>
        <dbReference type="EMBL" id="PFG27453.1"/>
    </source>
</evidence>
<evidence type="ECO:0000256" key="5">
    <source>
        <dbReference type="ARBA" id="ARBA00022842"/>
    </source>
</evidence>
<keyword evidence="10" id="KW-1185">Reference proteome</keyword>
<evidence type="ECO:0000256" key="1">
    <source>
        <dbReference type="ARBA" id="ARBA00001936"/>
    </source>
</evidence>
<dbReference type="PROSITE" id="PS51462">
    <property type="entry name" value="NUDIX"/>
    <property type="match status" value="1"/>
</dbReference>
<keyword evidence="5" id="KW-0460">Magnesium</keyword>
<dbReference type="Proteomes" id="UP000221653">
    <property type="component" value="Unassembled WGS sequence"/>
</dbReference>
<keyword evidence="3" id="KW-0479">Metal-binding</keyword>
<evidence type="ECO:0000256" key="3">
    <source>
        <dbReference type="ARBA" id="ARBA00022723"/>
    </source>
</evidence>
<dbReference type="OrthoDB" id="9802805at2"/>
<evidence type="ECO:0000256" key="7">
    <source>
        <dbReference type="SAM" id="MobiDB-lite"/>
    </source>
</evidence>
<dbReference type="STRING" id="1724.GCA_001044175_00702"/>
<reference evidence="9 10" key="1">
    <citation type="submission" date="2017-10" db="EMBL/GenBank/DDBJ databases">
        <title>Sequencing the genomes of 1000 actinobacteria strains.</title>
        <authorList>
            <person name="Klenk H.-P."/>
        </authorList>
    </citation>
    <scope>NUCLEOTIDE SEQUENCE [LARGE SCALE GENOMIC DNA]</scope>
    <source>
        <strain evidence="9 10">DSM 20688</strain>
    </source>
</reference>
<sequence>MPHRLVGDYPPDHPGENTTLQPHAAPPWMRELVRAAAAGNVGAHVRNVMGIRADEDAPRKAAVLVAIWGSGDTHTLPDDARVLMLHRAPTMRSHAGQLAFPGGGIDPEDTSVVDAALREAWEETGLDRHAVTPIAQLTPVPVRSTSFPVHPVVAHWHTPARTGEHSPEETDDVFTIPIRELINPDNRLTVRWGKWSGPAFWVNGYLLWGFTAVVVDAILRNAGWAPAWDGGPTVDLPDALARSRNNEKHEPELK</sequence>
<evidence type="ECO:0000259" key="8">
    <source>
        <dbReference type="PROSITE" id="PS51462"/>
    </source>
</evidence>
<dbReference type="InterPro" id="IPR015797">
    <property type="entry name" value="NUDIX_hydrolase-like_dom_sf"/>
</dbReference>
<accession>A0A2A9DLH7</accession>
<dbReference type="PANTHER" id="PTHR12992">
    <property type="entry name" value="NUDIX HYDROLASE"/>
    <property type="match status" value="1"/>
</dbReference>
<comment type="caution">
    <text evidence="9">The sequence shown here is derived from an EMBL/GenBank/DDBJ whole genome shotgun (WGS) entry which is preliminary data.</text>
</comment>
<feature type="domain" description="Nudix hydrolase" evidence="8">
    <location>
        <begin position="58"/>
        <end position="202"/>
    </location>
</feature>
<evidence type="ECO:0000256" key="6">
    <source>
        <dbReference type="ARBA" id="ARBA00023211"/>
    </source>
</evidence>
<dbReference type="GO" id="GO:0010945">
    <property type="term" value="F:coenzyme A diphosphatase activity"/>
    <property type="evidence" value="ECO:0007669"/>
    <property type="project" value="InterPro"/>
</dbReference>
<dbReference type="CDD" id="cd03426">
    <property type="entry name" value="NUDIX_CoAse_Nudt7"/>
    <property type="match status" value="1"/>
</dbReference>
<dbReference type="RefSeq" id="WP_098388788.1">
    <property type="nucleotide sequence ID" value="NZ_LS483464.1"/>
</dbReference>
<name>A0A2A9DLH7_9CORY</name>
<evidence type="ECO:0000256" key="4">
    <source>
        <dbReference type="ARBA" id="ARBA00022801"/>
    </source>
</evidence>
<protein>
    <submittedName>
        <fullName evidence="9">NUDIX domain-containing protein</fullName>
    </submittedName>
</protein>
<feature type="region of interest" description="Disordered" evidence="7">
    <location>
        <begin position="1"/>
        <end position="23"/>
    </location>
</feature>